<dbReference type="AlphaFoldDB" id="A0A3N1ZXW8"/>
<name>A0A3N1ZXW8_9ACTN</name>
<protein>
    <submittedName>
        <fullName evidence="1">Uncharacterized protein</fullName>
    </submittedName>
</protein>
<comment type="caution">
    <text evidence="1">The sequence shown here is derived from an EMBL/GenBank/DDBJ whole genome shotgun (WGS) entry which is preliminary data.</text>
</comment>
<reference evidence="1 2" key="1">
    <citation type="submission" date="2018-11" db="EMBL/GenBank/DDBJ databases">
        <title>Sequencing the genomes of 1000 actinobacteria strains.</title>
        <authorList>
            <person name="Klenk H.-P."/>
        </authorList>
    </citation>
    <scope>NUCLEOTIDE SEQUENCE [LARGE SCALE GENOMIC DNA]</scope>
    <source>
        <strain evidence="1 2">DSM 10546</strain>
    </source>
</reference>
<sequence>MGNMAARFIEANTCQDACGIIKTRDRVEGAPVYRCPGCDSRWIELNERTGEKDEAKPSALERLLHRR</sequence>
<dbReference type="Proteomes" id="UP000275749">
    <property type="component" value="Unassembled WGS sequence"/>
</dbReference>
<gene>
    <name evidence="1" type="ORF">EDD41_2201</name>
</gene>
<proteinExistence type="predicted"/>
<evidence type="ECO:0000313" key="2">
    <source>
        <dbReference type="Proteomes" id="UP000275749"/>
    </source>
</evidence>
<accession>A0A3N1ZXW8</accession>
<dbReference type="EMBL" id="RKHG01000001">
    <property type="protein sequence ID" value="ROR54962.1"/>
    <property type="molecule type" value="Genomic_DNA"/>
</dbReference>
<organism evidence="1 2">
    <name type="scientific">Luteococcus japonicus</name>
    <dbReference type="NCBI Taxonomy" id="33984"/>
    <lineage>
        <taxon>Bacteria</taxon>
        <taxon>Bacillati</taxon>
        <taxon>Actinomycetota</taxon>
        <taxon>Actinomycetes</taxon>
        <taxon>Propionibacteriales</taxon>
        <taxon>Propionibacteriaceae</taxon>
        <taxon>Luteococcus</taxon>
    </lineage>
</organism>
<evidence type="ECO:0000313" key="1">
    <source>
        <dbReference type="EMBL" id="ROR54962.1"/>
    </source>
</evidence>